<dbReference type="EMBL" id="CP134145">
    <property type="protein sequence ID" value="WNC72552.1"/>
    <property type="molecule type" value="Genomic_DNA"/>
</dbReference>
<evidence type="ECO:0000313" key="2">
    <source>
        <dbReference type="Proteomes" id="UP001258994"/>
    </source>
</evidence>
<sequence length="262" mass="30154">MATNQIAVNILKPILDSNRCELGSHLHPWVNPPLTEQVNVKNSFPGNLDFYLEQEKLKILTEEIEKNYGFRPTTYKAGRYGFGSNTLKILQNLGYKTDLSFCPTLNFKEEGGPDYQEFNCNPSWLDEGKQILEVPVSGAFVGKIKHNSHDIYHLADKFKALKVPSILAKTGLLDRLILSPEGFNHKEHIKLTKYLYKHGHRTFTWSFHSPSLKPGFTPYVQNKQQLTKFLDSFRYYFDFFLNEFGGVASTPAKLHDHFRSLH</sequence>
<accession>A0ABY9TUN5</accession>
<protein>
    <submittedName>
        <fullName evidence="1">WalW protein</fullName>
    </submittedName>
</protein>
<dbReference type="SUPFAM" id="SSF88713">
    <property type="entry name" value="Glycoside hydrolase/deacetylase"/>
    <property type="match status" value="1"/>
</dbReference>
<reference evidence="2" key="1">
    <citation type="submission" date="2023-09" db="EMBL/GenBank/DDBJ databases">
        <authorList>
            <person name="Zhang C."/>
        </authorList>
    </citation>
    <scope>NUCLEOTIDE SEQUENCE [LARGE SCALE GENOMIC DNA]</scope>
    <source>
        <strain evidence="2">SQ149</strain>
    </source>
</reference>
<organism evidence="1 2">
    <name type="scientific">Thalassotalea psychrophila</name>
    <dbReference type="NCBI Taxonomy" id="3065647"/>
    <lineage>
        <taxon>Bacteria</taxon>
        <taxon>Pseudomonadati</taxon>
        <taxon>Pseudomonadota</taxon>
        <taxon>Gammaproteobacteria</taxon>
        <taxon>Alteromonadales</taxon>
        <taxon>Colwelliaceae</taxon>
        <taxon>Thalassotalea</taxon>
    </lineage>
</organism>
<dbReference type="Gene3D" id="3.20.20.370">
    <property type="entry name" value="Glycoside hydrolase/deacetylase"/>
    <property type="match status" value="1"/>
</dbReference>
<keyword evidence="2" id="KW-1185">Reference proteome</keyword>
<gene>
    <name evidence="1" type="ORF">RGQ13_00840</name>
</gene>
<dbReference type="Proteomes" id="UP001258994">
    <property type="component" value="Chromosome"/>
</dbReference>
<name>A0ABY9TUN5_9GAMM</name>
<dbReference type="RefSeq" id="WP_348391669.1">
    <property type="nucleotide sequence ID" value="NZ_CP134145.1"/>
</dbReference>
<dbReference type="InterPro" id="IPR011330">
    <property type="entry name" value="Glyco_hydro/deAcase_b/a-brl"/>
</dbReference>
<proteinExistence type="predicted"/>
<evidence type="ECO:0000313" key="1">
    <source>
        <dbReference type="EMBL" id="WNC72552.1"/>
    </source>
</evidence>